<feature type="region of interest" description="Disordered" evidence="1">
    <location>
        <begin position="144"/>
        <end position="294"/>
    </location>
</feature>
<feature type="transmembrane region" description="Helical" evidence="2">
    <location>
        <begin position="89"/>
        <end position="107"/>
    </location>
</feature>
<reference evidence="3 4" key="1">
    <citation type="submission" date="2017-06" db="EMBL/GenBank/DDBJ databases">
        <authorList>
            <person name="Kim H.J."/>
            <person name="Triplett B.A."/>
        </authorList>
    </citation>
    <scope>NUCLEOTIDE SEQUENCE [LARGE SCALE GENOMIC DNA]</scope>
    <source>
        <strain evidence="3">FRACA_ARgP5</strain>
    </source>
</reference>
<organism evidence="3 4">
    <name type="scientific">Frankia canadensis</name>
    <dbReference type="NCBI Taxonomy" id="1836972"/>
    <lineage>
        <taxon>Bacteria</taxon>
        <taxon>Bacillati</taxon>
        <taxon>Actinomycetota</taxon>
        <taxon>Actinomycetes</taxon>
        <taxon>Frankiales</taxon>
        <taxon>Frankiaceae</taxon>
        <taxon>Frankia</taxon>
    </lineage>
</organism>
<keyword evidence="2" id="KW-0472">Membrane</keyword>
<feature type="compositionally biased region" description="Low complexity" evidence="1">
    <location>
        <begin position="222"/>
        <end position="235"/>
    </location>
</feature>
<feature type="compositionally biased region" description="Pro residues" evidence="1">
    <location>
        <begin position="212"/>
        <end position="221"/>
    </location>
</feature>
<evidence type="ECO:0000313" key="4">
    <source>
        <dbReference type="Proteomes" id="UP000234331"/>
    </source>
</evidence>
<feature type="transmembrane region" description="Helical" evidence="2">
    <location>
        <begin position="59"/>
        <end position="77"/>
    </location>
</feature>
<dbReference type="InterPro" id="IPR021235">
    <property type="entry name" value="DUF2637"/>
</dbReference>
<dbReference type="EMBL" id="FZMO01000229">
    <property type="protein sequence ID" value="SNQ49187.1"/>
    <property type="molecule type" value="Genomic_DNA"/>
</dbReference>
<keyword evidence="2" id="KW-0812">Transmembrane</keyword>
<dbReference type="RefSeq" id="WP_243407700.1">
    <property type="nucleotide sequence ID" value="NZ_FZMO01000229.1"/>
</dbReference>
<evidence type="ECO:0000256" key="2">
    <source>
        <dbReference type="SAM" id="Phobius"/>
    </source>
</evidence>
<dbReference type="Pfam" id="PF10935">
    <property type="entry name" value="DUF2637"/>
    <property type="match status" value="1"/>
</dbReference>
<feature type="region of interest" description="Disordered" evidence="1">
    <location>
        <begin position="391"/>
        <end position="431"/>
    </location>
</feature>
<keyword evidence="4" id="KW-1185">Reference proteome</keyword>
<keyword evidence="2" id="KW-1133">Transmembrane helix</keyword>
<dbReference type="AlphaFoldDB" id="A0A2I2KU51"/>
<name>A0A2I2KU51_9ACTN</name>
<protein>
    <recommendedName>
        <fullName evidence="5">DUF2637 domain-containing protein</fullName>
    </recommendedName>
</protein>
<feature type="transmembrane region" description="Helical" evidence="2">
    <location>
        <begin position="20"/>
        <end position="39"/>
    </location>
</feature>
<feature type="compositionally biased region" description="Pro residues" evidence="1">
    <location>
        <begin position="168"/>
        <end position="181"/>
    </location>
</feature>
<evidence type="ECO:0008006" key="5">
    <source>
        <dbReference type="Google" id="ProtNLM"/>
    </source>
</evidence>
<feature type="compositionally biased region" description="Low complexity" evidence="1">
    <location>
        <begin position="157"/>
        <end position="167"/>
    </location>
</feature>
<gene>
    <name evidence="3" type="ORF">FRACA_3040002</name>
</gene>
<dbReference type="Proteomes" id="UP000234331">
    <property type="component" value="Unassembled WGS sequence"/>
</dbReference>
<feature type="compositionally biased region" description="Low complexity" evidence="1">
    <location>
        <begin position="182"/>
        <end position="211"/>
    </location>
</feature>
<feature type="compositionally biased region" description="Low complexity" evidence="1">
    <location>
        <begin position="285"/>
        <end position="294"/>
    </location>
</feature>
<accession>A0A2I2KU51</accession>
<proteinExistence type="predicted"/>
<feature type="compositionally biased region" description="Basic and acidic residues" evidence="1">
    <location>
        <begin position="254"/>
        <end position="264"/>
    </location>
</feature>
<sequence length="431" mass="42511">MADGQLVDGDRSRHVRGTRAIRTTTVTAVSIVAAVAAFASYRHMRAVALEHGEDAMTSAVLPLSVDGLIVAASMTMLADRRAGRGRGGLSYLMLALGACASLAANMLHAEPSLAARIIAGWPPLALLGSYELLMRQIHPDAAPRTLPRLSIPGQRHPVLPTPQAQPAAPSPSADPAPPPTATLPAADTVSSPAAVSSPATPSSTALTAVPTPLSPSAPAPLSPSSAGGVPASSVPSAPPSQGATPVLSAPTADGAHDEARRDGAAGHASPDDASPGDASPGDASPGDVVPAGVPAAAPAGPVTLPVPYEITEVDHLATTIPLATLAPGGEPGAGSPAAVVSMDPTAKRAAIVRALGDAGGSATAAVAILATQGITVSKSWVYQVRRETAPAQPALAPGGEPSSGVAGKALRGRHRGLAPDHRRAAASVAAS</sequence>
<evidence type="ECO:0000313" key="3">
    <source>
        <dbReference type="EMBL" id="SNQ49187.1"/>
    </source>
</evidence>
<evidence type="ECO:0000256" key="1">
    <source>
        <dbReference type="SAM" id="MobiDB-lite"/>
    </source>
</evidence>